<reference evidence="1" key="1">
    <citation type="submission" date="2021-03" db="EMBL/GenBank/DDBJ databases">
        <title>Draft genome sequence of rust myrtle Austropuccinia psidii MF-1, a brazilian biotype.</title>
        <authorList>
            <person name="Quecine M.C."/>
            <person name="Pachon D.M.R."/>
            <person name="Bonatelli M.L."/>
            <person name="Correr F.H."/>
            <person name="Franceschini L.M."/>
            <person name="Leite T.F."/>
            <person name="Margarido G.R.A."/>
            <person name="Almeida C.A."/>
            <person name="Ferrarezi J.A."/>
            <person name="Labate C.A."/>
        </authorList>
    </citation>
    <scope>NUCLEOTIDE SEQUENCE</scope>
    <source>
        <strain evidence="1">MF-1</strain>
    </source>
</reference>
<gene>
    <name evidence="1" type="ORF">O181_029238</name>
</gene>
<accession>A0A9Q3CVB9</accession>
<sequence length="106" mass="11828">MPLVDTGSEINITQEETTIKASLRSIKLSMNLRGIRGHTTSLVGLSEFALITMITREEKEIHLFIAKGAIHTILGRPFLADKNVKLEFSHKQGEIFSYTEEDGRGV</sequence>
<evidence type="ECO:0008006" key="3">
    <source>
        <dbReference type="Google" id="ProtNLM"/>
    </source>
</evidence>
<proteinExistence type="predicted"/>
<dbReference type="AlphaFoldDB" id="A0A9Q3CVB9"/>
<dbReference type="OrthoDB" id="5535068at2759"/>
<dbReference type="InterPro" id="IPR021109">
    <property type="entry name" value="Peptidase_aspartic_dom_sf"/>
</dbReference>
<keyword evidence="2" id="KW-1185">Reference proteome</keyword>
<evidence type="ECO:0000313" key="2">
    <source>
        <dbReference type="Proteomes" id="UP000765509"/>
    </source>
</evidence>
<evidence type="ECO:0000313" key="1">
    <source>
        <dbReference type="EMBL" id="MBW0489523.1"/>
    </source>
</evidence>
<name>A0A9Q3CVB9_9BASI</name>
<dbReference type="EMBL" id="AVOT02010115">
    <property type="protein sequence ID" value="MBW0489523.1"/>
    <property type="molecule type" value="Genomic_DNA"/>
</dbReference>
<dbReference type="Gene3D" id="2.40.70.10">
    <property type="entry name" value="Acid Proteases"/>
    <property type="match status" value="1"/>
</dbReference>
<comment type="caution">
    <text evidence="1">The sequence shown here is derived from an EMBL/GenBank/DDBJ whole genome shotgun (WGS) entry which is preliminary data.</text>
</comment>
<organism evidence="1 2">
    <name type="scientific">Austropuccinia psidii MF-1</name>
    <dbReference type="NCBI Taxonomy" id="1389203"/>
    <lineage>
        <taxon>Eukaryota</taxon>
        <taxon>Fungi</taxon>
        <taxon>Dikarya</taxon>
        <taxon>Basidiomycota</taxon>
        <taxon>Pucciniomycotina</taxon>
        <taxon>Pucciniomycetes</taxon>
        <taxon>Pucciniales</taxon>
        <taxon>Sphaerophragmiaceae</taxon>
        <taxon>Austropuccinia</taxon>
    </lineage>
</organism>
<protein>
    <recommendedName>
        <fullName evidence="3">Peptidase A2 domain-containing protein</fullName>
    </recommendedName>
</protein>
<dbReference type="Proteomes" id="UP000765509">
    <property type="component" value="Unassembled WGS sequence"/>
</dbReference>